<evidence type="ECO:0000256" key="6">
    <source>
        <dbReference type="ARBA" id="ARBA00023015"/>
    </source>
</evidence>
<evidence type="ECO:0000313" key="14">
    <source>
        <dbReference type="Proteomes" id="UP001175271"/>
    </source>
</evidence>
<dbReference type="SMART" id="SM00355">
    <property type="entry name" value="ZnF_C2H2"/>
    <property type="match status" value="8"/>
</dbReference>
<feature type="domain" description="C2H2-type" evidence="12">
    <location>
        <begin position="829"/>
        <end position="856"/>
    </location>
</feature>
<dbReference type="GO" id="GO:0009791">
    <property type="term" value="P:post-embryonic development"/>
    <property type="evidence" value="ECO:0007669"/>
    <property type="project" value="UniProtKB-ARBA"/>
</dbReference>
<dbReference type="Gene3D" id="3.30.160.60">
    <property type="entry name" value="Classic Zinc Finger"/>
    <property type="match status" value="5"/>
</dbReference>
<evidence type="ECO:0000256" key="4">
    <source>
        <dbReference type="ARBA" id="ARBA00022771"/>
    </source>
</evidence>
<keyword evidence="2" id="KW-0479">Metal-binding</keyword>
<feature type="compositionally biased region" description="Basic and acidic residues" evidence="11">
    <location>
        <begin position="642"/>
        <end position="664"/>
    </location>
</feature>
<feature type="region of interest" description="Disordered" evidence="11">
    <location>
        <begin position="254"/>
        <end position="279"/>
    </location>
</feature>
<sequence length="873" mass="93430">MLQFSEALASSAQCDVPVSMNVSSRRKQAKPQRALSLSSSTSPSAAPSPLLNSPEQPKTAENPHFEAMKSSSESPPFAVSLGRLLERRAAAECRLPQRLQKDMTPPASDSEAAIDLSQKAPSEEAPEKALFQSLGGLTAPQQQLLQLYAQLAHGAPLDLKVLAVEGLVAPPGSGYPPLSPPSSNEAASAVGGAPKGREDEKGHACAAENCSQRFCSRGALLWHAYRRHHDERLLQCDDCEERFASVSAMAKHRCLESPRPSSVGPAPPDDLWRTPSGAGSVPPLRELHYHVVTRSPSPSPSEEAAEAPPEPSSFLLDQLFAAGHRNPVASSSSALDLSFSVSSTVPPGPPPTFLQLPSLAPPPSSLPHPSIPSFDLGRPPAAPHEMFLAASSNDDDWEALMEVSTSDESEKIRALVGDKALPTTDPNQCLLCRRVLSCKSALQMHYRTHTGERPFKCRICQRAFTTKGNLKTHMGVHRAKHSFRGLGAPTAIQHQCPICQKKFFSPQQLQHHISQHTSQLSRNPLPPSASGALPPPVSETPLNGLSHLLPPNLLPPTTSAPFPPFPLFPGLLPFHPGPTSLAEHPSMARASPKPASTPAKNSISSILAETTPVVFQKTPPKKKPEAGPESSAVVVEAMEEAEAPKEPTKEKTPDRAAPPEKGSETKPLLDTASNGPAQNPLDAMQKMWAETEPPPPRQTPVLSKHQCSVCFKHFSSSSALQIHMRTHTGDKPFKCEVCSRAFTTRGNLKVHMGTHMWQQNPSRRGRRIFEFASGPASGPDAPGPMGCPPPAPATDLRFGAPNPFGLPFPLLARASAPPLPLDAMLWWRTVCSVCQKVCASPAELEGHLKLHLQTAPVSSGASPVTALLHNSVD</sequence>
<dbReference type="AlphaFoldDB" id="A0AA39M9L3"/>
<comment type="subcellular location">
    <subcellularLocation>
        <location evidence="1">Nucleus</location>
    </subcellularLocation>
</comment>
<dbReference type="FunFam" id="3.30.160.60:FF:000446">
    <property type="entry name" value="Zinc finger protein"/>
    <property type="match status" value="1"/>
</dbReference>
<evidence type="ECO:0000256" key="3">
    <source>
        <dbReference type="ARBA" id="ARBA00022737"/>
    </source>
</evidence>
<keyword evidence="7" id="KW-0804">Transcription</keyword>
<keyword evidence="5" id="KW-0862">Zinc</keyword>
<dbReference type="PANTHER" id="PTHR23233:SF84">
    <property type="entry name" value="FI23031P1"/>
    <property type="match status" value="1"/>
</dbReference>
<organism evidence="13 14">
    <name type="scientific">Steinernema hermaphroditum</name>
    <dbReference type="NCBI Taxonomy" id="289476"/>
    <lineage>
        <taxon>Eukaryota</taxon>
        <taxon>Metazoa</taxon>
        <taxon>Ecdysozoa</taxon>
        <taxon>Nematoda</taxon>
        <taxon>Chromadorea</taxon>
        <taxon>Rhabditida</taxon>
        <taxon>Tylenchina</taxon>
        <taxon>Panagrolaimomorpha</taxon>
        <taxon>Strongyloidoidea</taxon>
        <taxon>Steinernematidae</taxon>
        <taxon>Steinernema</taxon>
    </lineage>
</organism>
<feature type="region of interest" description="Disordered" evidence="11">
    <location>
        <begin position="510"/>
        <end position="544"/>
    </location>
</feature>
<feature type="region of interest" description="Disordered" evidence="11">
    <location>
        <begin position="18"/>
        <end position="79"/>
    </location>
</feature>
<evidence type="ECO:0000256" key="7">
    <source>
        <dbReference type="ARBA" id="ARBA00023163"/>
    </source>
</evidence>
<feature type="domain" description="C2H2-type" evidence="12">
    <location>
        <begin position="494"/>
        <end position="521"/>
    </location>
</feature>
<feature type="domain" description="C2H2-type" evidence="12">
    <location>
        <begin position="705"/>
        <end position="732"/>
    </location>
</feature>
<feature type="domain" description="C2H2-type" evidence="12">
    <location>
        <begin position="733"/>
        <end position="760"/>
    </location>
</feature>
<dbReference type="Proteomes" id="UP001175271">
    <property type="component" value="Unassembled WGS sequence"/>
</dbReference>
<evidence type="ECO:0000256" key="9">
    <source>
        <dbReference type="ARBA" id="ARBA00038474"/>
    </source>
</evidence>
<proteinExistence type="inferred from homology"/>
<feature type="domain" description="C2H2-type" evidence="12">
    <location>
        <begin position="427"/>
        <end position="454"/>
    </location>
</feature>
<reference evidence="13" key="1">
    <citation type="submission" date="2023-06" db="EMBL/GenBank/DDBJ databases">
        <title>Genomic analysis of the entomopathogenic nematode Steinernema hermaphroditum.</title>
        <authorList>
            <person name="Schwarz E.M."/>
            <person name="Heppert J.K."/>
            <person name="Baniya A."/>
            <person name="Schwartz H.T."/>
            <person name="Tan C.-H."/>
            <person name="Antoshechkin I."/>
            <person name="Sternberg P.W."/>
            <person name="Goodrich-Blair H."/>
            <person name="Dillman A.R."/>
        </authorList>
    </citation>
    <scope>NUCLEOTIDE SEQUENCE</scope>
    <source>
        <strain evidence="13">PS9179</strain>
        <tissue evidence="13">Whole animal</tissue>
    </source>
</reference>
<evidence type="ECO:0000256" key="10">
    <source>
        <dbReference type="PROSITE-ProRule" id="PRU00042"/>
    </source>
</evidence>
<dbReference type="PROSITE" id="PS50157">
    <property type="entry name" value="ZINC_FINGER_C2H2_2"/>
    <property type="match status" value="7"/>
</dbReference>
<evidence type="ECO:0000256" key="11">
    <source>
        <dbReference type="SAM" id="MobiDB-lite"/>
    </source>
</evidence>
<dbReference type="PROSITE" id="PS00028">
    <property type="entry name" value="ZINC_FINGER_C2H2_1"/>
    <property type="match status" value="7"/>
</dbReference>
<dbReference type="InterPro" id="IPR013087">
    <property type="entry name" value="Znf_C2H2_type"/>
</dbReference>
<feature type="domain" description="C2H2-type" evidence="12">
    <location>
        <begin position="455"/>
        <end position="482"/>
    </location>
</feature>
<dbReference type="GO" id="GO:0008270">
    <property type="term" value="F:zinc ion binding"/>
    <property type="evidence" value="ECO:0007669"/>
    <property type="project" value="UniProtKB-KW"/>
</dbReference>
<evidence type="ECO:0000256" key="5">
    <source>
        <dbReference type="ARBA" id="ARBA00022833"/>
    </source>
</evidence>
<feature type="region of interest" description="Disordered" evidence="11">
    <location>
        <begin position="339"/>
        <end position="367"/>
    </location>
</feature>
<dbReference type="FunFam" id="3.30.160.60:FF:002381">
    <property type="entry name" value="Putative spalt protein"/>
    <property type="match status" value="1"/>
</dbReference>
<feature type="compositionally biased region" description="Low complexity" evidence="11">
    <location>
        <begin position="34"/>
        <end position="54"/>
    </location>
</feature>
<dbReference type="FunFam" id="3.30.160.60:FF:000025">
    <property type="entry name" value="Spalt-like transcription factor 1"/>
    <property type="match status" value="1"/>
</dbReference>
<feature type="region of interest" description="Disordered" evidence="11">
    <location>
        <begin position="579"/>
        <end position="680"/>
    </location>
</feature>
<keyword evidence="3" id="KW-0677">Repeat</keyword>
<keyword evidence="8" id="KW-0539">Nucleus</keyword>
<feature type="domain" description="C2H2-type" evidence="12">
    <location>
        <begin position="203"/>
        <end position="233"/>
    </location>
</feature>
<dbReference type="GO" id="GO:0005634">
    <property type="term" value="C:nucleus"/>
    <property type="evidence" value="ECO:0007669"/>
    <property type="project" value="UniProtKB-SubCell"/>
</dbReference>
<keyword evidence="14" id="KW-1185">Reference proteome</keyword>
<dbReference type="Pfam" id="PF00096">
    <property type="entry name" value="zf-C2H2"/>
    <property type="match status" value="3"/>
</dbReference>
<feature type="compositionally biased region" description="Polar residues" evidence="11">
    <location>
        <begin position="598"/>
        <end position="608"/>
    </location>
</feature>
<dbReference type="GO" id="GO:0000122">
    <property type="term" value="P:negative regulation of transcription by RNA polymerase II"/>
    <property type="evidence" value="ECO:0007669"/>
    <property type="project" value="UniProtKB-ARBA"/>
</dbReference>
<dbReference type="InterPro" id="IPR036236">
    <property type="entry name" value="Znf_C2H2_sf"/>
</dbReference>
<dbReference type="GO" id="GO:0048646">
    <property type="term" value="P:anatomical structure formation involved in morphogenesis"/>
    <property type="evidence" value="ECO:0007669"/>
    <property type="project" value="UniProtKB-ARBA"/>
</dbReference>
<dbReference type="Pfam" id="PF13894">
    <property type="entry name" value="zf-C2H2_4"/>
    <property type="match status" value="1"/>
</dbReference>
<dbReference type="EMBL" id="JAUCMV010000001">
    <property type="protein sequence ID" value="KAK0425793.1"/>
    <property type="molecule type" value="Genomic_DNA"/>
</dbReference>
<evidence type="ECO:0000256" key="1">
    <source>
        <dbReference type="ARBA" id="ARBA00004123"/>
    </source>
</evidence>
<dbReference type="Pfam" id="PF12874">
    <property type="entry name" value="zf-met"/>
    <property type="match status" value="1"/>
</dbReference>
<dbReference type="SUPFAM" id="SSF57667">
    <property type="entry name" value="beta-beta-alpha zinc fingers"/>
    <property type="match status" value="3"/>
</dbReference>
<dbReference type="InterPro" id="IPR051565">
    <property type="entry name" value="Sal_C2H2-zinc-finger"/>
</dbReference>
<protein>
    <recommendedName>
        <fullName evidence="12">C2H2-type domain-containing protein</fullName>
    </recommendedName>
</protein>
<dbReference type="PANTHER" id="PTHR23233">
    <property type="entry name" value="SAL-LIKE PROTEIN"/>
    <property type="match status" value="1"/>
</dbReference>
<comment type="similarity">
    <text evidence="9">Belongs to the sal C2H2-type zinc-finger protein family.</text>
</comment>
<feature type="region of interest" description="Disordered" evidence="11">
    <location>
        <begin position="174"/>
        <end position="200"/>
    </location>
</feature>
<dbReference type="GO" id="GO:0001708">
    <property type="term" value="P:cell fate specification"/>
    <property type="evidence" value="ECO:0007669"/>
    <property type="project" value="UniProtKB-ARBA"/>
</dbReference>
<evidence type="ECO:0000259" key="12">
    <source>
        <dbReference type="PROSITE" id="PS50157"/>
    </source>
</evidence>
<keyword evidence="6" id="KW-0805">Transcription regulation</keyword>
<dbReference type="GO" id="GO:0048513">
    <property type="term" value="P:animal organ development"/>
    <property type="evidence" value="ECO:0007669"/>
    <property type="project" value="UniProtKB-ARBA"/>
</dbReference>
<dbReference type="GO" id="GO:0048699">
    <property type="term" value="P:generation of neurons"/>
    <property type="evidence" value="ECO:0007669"/>
    <property type="project" value="UniProtKB-ARBA"/>
</dbReference>
<keyword evidence="4 10" id="KW-0863">Zinc-finger</keyword>
<dbReference type="GO" id="GO:0000981">
    <property type="term" value="F:DNA-binding transcription factor activity, RNA polymerase II-specific"/>
    <property type="evidence" value="ECO:0007669"/>
    <property type="project" value="TreeGrafter"/>
</dbReference>
<dbReference type="GO" id="GO:0000978">
    <property type="term" value="F:RNA polymerase II cis-regulatory region sequence-specific DNA binding"/>
    <property type="evidence" value="ECO:0007669"/>
    <property type="project" value="TreeGrafter"/>
</dbReference>
<evidence type="ECO:0000256" key="2">
    <source>
        <dbReference type="ARBA" id="ARBA00022723"/>
    </source>
</evidence>
<evidence type="ECO:0000313" key="13">
    <source>
        <dbReference type="EMBL" id="KAK0425793.1"/>
    </source>
</evidence>
<dbReference type="GO" id="GO:0061061">
    <property type="term" value="P:muscle structure development"/>
    <property type="evidence" value="ECO:0007669"/>
    <property type="project" value="UniProtKB-ARBA"/>
</dbReference>
<evidence type="ECO:0000256" key="8">
    <source>
        <dbReference type="ARBA" id="ARBA00023242"/>
    </source>
</evidence>
<dbReference type="FunFam" id="3.30.160.60:FF:000130">
    <property type="entry name" value="Spalt-like transcription factor 4"/>
    <property type="match status" value="1"/>
</dbReference>
<comment type="caution">
    <text evidence="13">The sequence shown here is derived from an EMBL/GenBank/DDBJ whole genome shotgun (WGS) entry which is preliminary data.</text>
</comment>
<feature type="region of interest" description="Disordered" evidence="11">
    <location>
        <begin position="94"/>
        <end position="125"/>
    </location>
</feature>
<accession>A0AA39M9L3</accession>
<gene>
    <name evidence="13" type="ORF">QR680_009388</name>
</gene>
<feature type="compositionally biased region" description="Polar residues" evidence="11">
    <location>
        <begin position="510"/>
        <end position="522"/>
    </location>
</feature>
<name>A0AA39M9L3_9BILA</name>